<dbReference type="InterPro" id="IPR012338">
    <property type="entry name" value="Beta-lactam/transpept-like"/>
</dbReference>
<evidence type="ECO:0000256" key="3">
    <source>
        <dbReference type="ARBA" id="ARBA00007739"/>
    </source>
</evidence>
<dbReference type="NCBIfam" id="TIGR02073">
    <property type="entry name" value="PBP_1c"/>
    <property type="match status" value="1"/>
</dbReference>
<keyword evidence="7" id="KW-0808">Transferase</keyword>
<dbReference type="Proteomes" id="UP000001557">
    <property type="component" value="Chromosome"/>
</dbReference>
<dbReference type="GO" id="GO:0004180">
    <property type="term" value="F:carboxypeptidase activity"/>
    <property type="evidence" value="ECO:0007669"/>
    <property type="project" value="UniProtKB-KW"/>
</dbReference>
<keyword evidence="9" id="KW-0511">Multifunctional enzyme</keyword>
<dbReference type="GO" id="GO:0008955">
    <property type="term" value="F:peptidoglycan glycosyltransferase activity"/>
    <property type="evidence" value="ECO:0007669"/>
    <property type="project" value="UniProtKB-EC"/>
</dbReference>
<dbReference type="InterPro" id="IPR050396">
    <property type="entry name" value="Glycosyltr_51/Transpeptidase"/>
</dbReference>
<dbReference type="EMBL" id="CP000563">
    <property type="protein sequence ID" value="ABN63747.1"/>
    <property type="molecule type" value="Genomic_DNA"/>
</dbReference>
<evidence type="ECO:0000313" key="16">
    <source>
        <dbReference type="Proteomes" id="UP000001557"/>
    </source>
</evidence>
<evidence type="ECO:0000256" key="11">
    <source>
        <dbReference type="ARBA" id="ARBA00049902"/>
    </source>
</evidence>
<dbReference type="SUPFAM" id="SSF56601">
    <property type="entry name" value="beta-lactamase/transpeptidase-like"/>
    <property type="match status" value="1"/>
</dbReference>
<keyword evidence="16" id="KW-1185">Reference proteome</keyword>
<name>A3DAI4_SHEB5</name>
<evidence type="ECO:0000256" key="4">
    <source>
        <dbReference type="ARBA" id="ARBA00022645"/>
    </source>
</evidence>
<dbReference type="InterPro" id="IPR023346">
    <property type="entry name" value="Lysozyme-like_dom_sf"/>
</dbReference>
<keyword evidence="6" id="KW-0328">Glycosyltransferase</keyword>
<dbReference type="AlphaFoldDB" id="A3DAI4"/>
<dbReference type="PANTHER" id="PTHR32282">
    <property type="entry name" value="BINDING PROTEIN TRANSPEPTIDASE, PUTATIVE-RELATED"/>
    <property type="match status" value="1"/>
</dbReference>
<gene>
    <name evidence="15" type="ordered locus">Sbal_4282</name>
</gene>
<dbReference type="Pfam" id="PF06832">
    <property type="entry name" value="BiPBP_C"/>
    <property type="match status" value="1"/>
</dbReference>
<dbReference type="KEGG" id="sbl:Sbal_4282"/>
<dbReference type="GO" id="GO:0009252">
    <property type="term" value="P:peptidoglycan biosynthetic process"/>
    <property type="evidence" value="ECO:0007669"/>
    <property type="project" value="UniProtKB-UniPathway"/>
</dbReference>
<sequence length="760" mass="83980" precursor="true">MRSVYLALVALAVILLGLRLWPAQPLSQLMPSSREVLAADGSLMRLTLATDGQYRLWQDLEDISPIMIKVMLLKEDRYFYYHLGVNPVALVRAILATYVGGDRQGASTLTMQLVRRVYAINSRTVSGKLEQILAAFWLEARYSKHELLEAYLNLAPMGGNIEGVGAASQIYFHKIAGELSLSEALSLAVMPQSPARRARFQADFQAARDRLALFWQQTYPDDPRNQGLLVLTALGAERNELPFKAPHFTRRQLRQDATIIHTTIEPKLQTLLELRIRQYVAGKRHLGVNNATALLIDTRDQAIKAWVGSADFFNPMIYGQVDGVVARRSPGSTLKPFLYALGLDQGIIHPQSIIKDAPTAFGSFEPENFDHRFTGPISAHDALIKSRNLPAVWLAGQLTRPNLYGFLRQAQILGLRGESHYGLALALGGGELTMMELGRLYLMLASEGRYYPLRERTDQPINPPSTQLLSPAASFLVLDMLKDNPRADGLPKQGWRVAWKTGTSWGFHDAWSAGVAGPYVLVVWVGNFDATPNAAFIGAEIAGPLFFSISDALQASLPSTADKALAQPSTVKKVNICAESGELPNLWCPKVVEGWFIPGVSPVKVSTLHRPVWVDNQTGMAVCPPYDTQTQHQEVFAFWPSDMASLFEQAGLPRKLAPQLPESCRNTIQLTSIDPVIRSPLRNVTYSLRQSHLNEHIALKADAASDASILYWFVGRDLIGQSLPKQTLEWRPSTAGGYKLSVTDDKGRSASLNLNVSILQ</sequence>
<keyword evidence="4" id="KW-0121">Carboxypeptidase</keyword>
<accession>A3DAI4</accession>
<organism evidence="15 16">
    <name type="scientific">Shewanella baltica (strain OS155 / ATCC BAA-1091)</name>
    <dbReference type="NCBI Taxonomy" id="325240"/>
    <lineage>
        <taxon>Bacteria</taxon>
        <taxon>Pseudomonadati</taxon>
        <taxon>Pseudomonadota</taxon>
        <taxon>Gammaproteobacteria</taxon>
        <taxon>Alteromonadales</taxon>
        <taxon>Shewanellaceae</taxon>
        <taxon>Shewanella</taxon>
    </lineage>
</organism>
<comment type="similarity">
    <text evidence="3">In the N-terminal section; belongs to the glycosyltransferase 51 family.</text>
</comment>
<keyword evidence="5" id="KW-0645">Protease</keyword>
<dbReference type="InterPro" id="IPR011815">
    <property type="entry name" value="PBP_1c"/>
</dbReference>
<dbReference type="Pfam" id="PF00912">
    <property type="entry name" value="Transgly"/>
    <property type="match status" value="1"/>
</dbReference>
<dbReference type="Pfam" id="PF00905">
    <property type="entry name" value="Transpeptidase"/>
    <property type="match status" value="1"/>
</dbReference>
<dbReference type="Gene3D" id="3.40.710.10">
    <property type="entry name" value="DD-peptidase/beta-lactamase superfamily"/>
    <property type="match status" value="1"/>
</dbReference>
<keyword evidence="8" id="KW-0378">Hydrolase</keyword>
<reference evidence="15 16" key="1">
    <citation type="submission" date="2007-02" db="EMBL/GenBank/DDBJ databases">
        <title>Complete sequence of chromosome of Shewanella baltica OS155.</title>
        <authorList>
            <consortium name="US DOE Joint Genome Institute"/>
            <person name="Copeland A."/>
            <person name="Lucas S."/>
            <person name="Lapidus A."/>
            <person name="Barry K."/>
            <person name="Detter J.C."/>
            <person name="Glavina del Rio T."/>
            <person name="Hammon N."/>
            <person name="Israni S."/>
            <person name="Dalin E."/>
            <person name="Tice H."/>
            <person name="Pitluck S."/>
            <person name="Sims D.R."/>
            <person name="Brettin T."/>
            <person name="Bruce D."/>
            <person name="Han C."/>
            <person name="Tapia R."/>
            <person name="Brainard J."/>
            <person name="Schmutz J."/>
            <person name="Larimer F."/>
            <person name="Land M."/>
            <person name="Hauser L."/>
            <person name="Kyrpides N."/>
            <person name="Mikhailova N."/>
            <person name="Brettar I."/>
            <person name="Klappenbach J."/>
            <person name="Konstantinidis K."/>
            <person name="Rodrigues J."/>
            <person name="Tiedje J."/>
            <person name="Richardson P."/>
        </authorList>
    </citation>
    <scope>NUCLEOTIDE SEQUENCE [LARGE SCALE GENOMIC DNA]</scope>
    <source>
        <strain evidence="16">OS155 / ATCC BAA-1091</strain>
    </source>
</reference>
<dbReference type="Gene3D" id="1.10.3810.10">
    <property type="entry name" value="Biosynthetic peptidoglycan transglycosylase-like"/>
    <property type="match status" value="1"/>
</dbReference>
<dbReference type="GO" id="GO:0006508">
    <property type="term" value="P:proteolysis"/>
    <property type="evidence" value="ECO:0007669"/>
    <property type="project" value="UniProtKB-KW"/>
</dbReference>
<evidence type="ECO:0000256" key="7">
    <source>
        <dbReference type="ARBA" id="ARBA00022679"/>
    </source>
</evidence>
<feature type="domain" description="Penicillin-binding C-terminal" evidence="14">
    <location>
        <begin position="674"/>
        <end position="752"/>
    </location>
</feature>
<evidence type="ECO:0000259" key="13">
    <source>
        <dbReference type="Pfam" id="PF00912"/>
    </source>
</evidence>
<evidence type="ECO:0000256" key="5">
    <source>
        <dbReference type="ARBA" id="ARBA00022670"/>
    </source>
</evidence>
<dbReference type="InterPro" id="IPR036950">
    <property type="entry name" value="PBP_transglycosylase"/>
</dbReference>
<evidence type="ECO:0000256" key="2">
    <source>
        <dbReference type="ARBA" id="ARBA00007090"/>
    </source>
</evidence>
<dbReference type="EC" id="2.4.99.28" evidence="10"/>
<dbReference type="CAZy" id="GT51">
    <property type="family name" value="Glycosyltransferase Family 51"/>
</dbReference>
<feature type="domain" description="Penicillin-binding protein transpeptidase" evidence="12">
    <location>
        <begin position="292"/>
        <end position="527"/>
    </location>
</feature>
<dbReference type="GO" id="GO:0030288">
    <property type="term" value="C:outer membrane-bounded periplasmic space"/>
    <property type="evidence" value="ECO:0007669"/>
    <property type="project" value="TreeGrafter"/>
</dbReference>
<proteinExistence type="inferred from homology"/>
<evidence type="ECO:0000256" key="8">
    <source>
        <dbReference type="ARBA" id="ARBA00022801"/>
    </source>
</evidence>
<dbReference type="STRING" id="325240.Sbal_4282"/>
<dbReference type="UniPathway" id="UPA00219"/>
<dbReference type="PANTHER" id="PTHR32282:SF15">
    <property type="entry name" value="PENICILLIN-BINDING PROTEIN 1C"/>
    <property type="match status" value="1"/>
</dbReference>
<feature type="domain" description="Glycosyl transferase family 51" evidence="13">
    <location>
        <begin position="51"/>
        <end position="211"/>
    </location>
</feature>
<protein>
    <recommendedName>
        <fullName evidence="10">peptidoglycan glycosyltransferase</fullName>
        <ecNumber evidence="10">2.4.99.28</ecNumber>
    </recommendedName>
</protein>
<dbReference type="InterPro" id="IPR009647">
    <property type="entry name" value="PBP_C"/>
</dbReference>
<comment type="catalytic activity">
    <reaction evidence="11">
        <text>[GlcNAc-(1-&gt;4)-Mur2Ac(oyl-L-Ala-gamma-D-Glu-L-Lys-D-Ala-D-Ala)](n)-di-trans,octa-cis-undecaprenyl diphosphate + beta-D-GlcNAc-(1-&gt;4)-Mur2Ac(oyl-L-Ala-gamma-D-Glu-L-Lys-D-Ala-D-Ala)-di-trans,octa-cis-undecaprenyl diphosphate = [GlcNAc-(1-&gt;4)-Mur2Ac(oyl-L-Ala-gamma-D-Glu-L-Lys-D-Ala-D-Ala)](n+1)-di-trans,octa-cis-undecaprenyl diphosphate + di-trans,octa-cis-undecaprenyl diphosphate + H(+)</text>
        <dbReference type="Rhea" id="RHEA:23708"/>
        <dbReference type="Rhea" id="RHEA-COMP:9602"/>
        <dbReference type="Rhea" id="RHEA-COMP:9603"/>
        <dbReference type="ChEBI" id="CHEBI:15378"/>
        <dbReference type="ChEBI" id="CHEBI:58405"/>
        <dbReference type="ChEBI" id="CHEBI:60033"/>
        <dbReference type="ChEBI" id="CHEBI:78435"/>
        <dbReference type="EC" id="2.4.99.28"/>
    </reaction>
</comment>
<dbReference type="HOGENOM" id="CLU_006354_7_3_6"/>
<dbReference type="OrthoDB" id="9766909at2"/>
<dbReference type="RefSeq" id="WP_011848235.1">
    <property type="nucleotide sequence ID" value="NC_009052.1"/>
</dbReference>
<evidence type="ECO:0000256" key="6">
    <source>
        <dbReference type="ARBA" id="ARBA00022676"/>
    </source>
</evidence>
<evidence type="ECO:0000313" key="15">
    <source>
        <dbReference type="EMBL" id="ABN63747.1"/>
    </source>
</evidence>
<evidence type="ECO:0000256" key="10">
    <source>
        <dbReference type="ARBA" id="ARBA00044770"/>
    </source>
</evidence>
<evidence type="ECO:0000259" key="12">
    <source>
        <dbReference type="Pfam" id="PF00905"/>
    </source>
</evidence>
<dbReference type="GO" id="GO:0008658">
    <property type="term" value="F:penicillin binding"/>
    <property type="evidence" value="ECO:0007669"/>
    <property type="project" value="InterPro"/>
</dbReference>
<dbReference type="InterPro" id="IPR001264">
    <property type="entry name" value="Glyco_trans_51"/>
</dbReference>
<evidence type="ECO:0000259" key="14">
    <source>
        <dbReference type="Pfam" id="PF06832"/>
    </source>
</evidence>
<comment type="pathway">
    <text evidence="1">Cell wall biogenesis; peptidoglycan biosynthesis.</text>
</comment>
<dbReference type="SUPFAM" id="SSF53955">
    <property type="entry name" value="Lysozyme-like"/>
    <property type="match status" value="1"/>
</dbReference>
<evidence type="ECO:0000256" key="9">
    <source>
        <dbReference type="ARBA" id="ARBA00023268"/>
    </source>
</evidence>
<dbReference type="InterPro" id="IPR001460">
    <property type="entry name" value="PCN-bd_Tpept"/>
</dbReference>
<evidence type="ECO:0000256" key="1">
    <source>
        <dbReference type="ARBA" id="ARBA00004752"/>
    </source>
</evidence>
<comment type="similarity">
    <text evidence="2">In the C-terminal section; belongs to the transpeptidase family.</text>
</comment>